<dbReference type="Proteomes" id="UP000320776">
    <property type="component" value="Chromosome"/>
</dbReference>
<reference evidence="1 2" key="1">
    <citation type="submission" date="2019-02" db="EMBL/GenBank/DDBJ databases">
        <title>Closed genome of Sporomusa termitida DSM 4440.</title>
        <authorList>
            <person name="Poehlein A."/>
            <person name="Daniel R."/>
        </authorList>
    </citation>
    <scope>NUCLEOTIDE SEQUENCE [LARGE SCALE GENOMIC DNA]</scope>
    <source>
        <strain evidence="1 2">DSM 4440</strain>
    </source>
</reference>
<name>A0A517DXU4_9FIRM</name>
<dbReference type="KEGG" id="sted:SPTER_35790"/>
<dbReference type="OrthoDB" id="1685019at2"/>
<keyword evidence="2" id="KW-1185">Reference proteome</keyword>
<dbReference type="EMBL" id="CP036259">
    <property type="protein sequence ID" value="QDR82158.1"/>
    <property type="molecule type" value="Genomic_DNA"/>
</dbReference>
<sequence length="133" mass="14681">MRYLVRASRLFLLIVFFYITFVQTGFAAAGPQPVIGVVLMPPAVHLYGHVALINCYAPANSFYAVIDLRDTPGKSIVIRSAEQRLQSLLETALATGNLVSFVGQGVFVQSPPRGGTWNMEVYQIDEVTVYNKK</sequence>
<gene>
    <name evidence="1" type="ORF">SPTER_35790</name>
</gene>
<accession>A0A517DXU4</accession>
<dbReference type="RefSeq" id="WP_144351576.1">
    <property type="nucleotide sequence ID" value="NZ_CP036259.1"/>
</dbReference>
<dbReference type="AlphaFoldDB" id="A0A517DXU4"/>
<evidence type="ECO:0000313" key="1">
    <source>
        <dbReference type="EMBL" id="QDR82158.1"/>
    </source>
</evidence>
<protein>
    <submittedName>
        <fullName evidence="1">Uncharacterized protein</fullName>
    </submittedName>
</protein>
<evidence type="ECO:0000313" key="2">
    <source>
        <dbReference type="Proteomes" id="UP000320776"/>
    </source>
</evidence>
<organism evidence="1 2">
    <name type="scientific">Sporomusa termitida</name>
    <dbReference type="NCBI Taxonomy" id="2377"/>
    <lineage>
        <taxon>Bacteria</taxon>
        <taxon>Bacillati</taxon>
        <taxon>Bacillota</taxon>
        <taxon>Negativicutes</taxon>
        <taxon>Selenomonadales</taxon>
        <taxon>Sporomusaceae</taxon>
        <taxon>Sporomusa</taxon>
    </lineage>
</organism>
<proteinExistence type="predicted"/>